<dbReference type="InterPro" id="IPR011055">
    <property type="entry name" value="Dup_hybrid_motif"/>
</dbReference>
<keyword evidence="3" id="KW-1185">Reference proteome</keyword>
<accession>A0ABS2SPP2</accession>
<dbReference type="CDD" id="cd12797">
    <property type="entry name" value="M23_peptidase"/>
    <property type="match status" value="1"/>
</dbReference>
<dbReference type="InterPro" id="IPR016047">
    <property type="entry name" value="M23ase_b-sheet_dom"/>
</dbReference>
<gene>
    <name evidence="2" type="ORF">JOC54_000197</name>
</gene>
<evidence type="ECO:0000259" key="1">
    <source>
        <dbReference type="Pfam" id="PF01551"/>
    </source>
</evidence>
<dbReference type="Proteomes" id="UP001179280">
    <property type="component" value="Unassembled WGS sequence"/>
</dbReference>
<dbReference type="EMBL" id="JAFBCV010000001">
    <property type="protein sequence ID" value="MBM7836966.1"/>
    <property type="molecule type" value="Genomic_DNA"/>
</dbReference>
<dbReference type="RefSeq" id="WP_204463719.1">
    <property type="nucleotide sequence ID" value="NZ_JAFBCV010000001.1"/>
</dbReference>
<feature type="domain" description="M23ase beta-sheet core" evidence="1">
    <location>
        <begin position="169"/>
        <end position="260"/>
    </location>
</feature>
<dbReference type="PANTHER" id="PTHR21666">
    <property type="entry name" value="PEPTIDASE-RELATED"/>
    <property type="match status" value="1"/>
</dbReference>
<reference evidence="2" key="1">
    <citation type="submission" date="2021-01" db="EMBL/GenBank/DDBJ databases">
        <title>Genomic Encyclopedia of Type Strains, Phase IV (KMG-IV): sequencing the most valuable type-strain genomes for metagenomic binning, comparative biology and taxonomic classification.</title>
        <authorList>
            <person name="Goeker M."/>
        </authorList>
    </citation>
    <scope>NUCLEOTIDE SEQUENCE</scope>
    <source>
        <strain evidence="2">DSM 21943</strain>
    </source>
</reference>
<dbReference type="InterPro" id="IPR050570">
    <property type="entry name" value="Cell_wall_metabolism_enzyme"/>
</dbReference>
<organism evidence="2 3">
    <name type="scientific">Shouchella xiaoxiensis</name>
    <dbReference type="NCBI Taxonomy" id="766895"/>
    <lineage>
        <taxon>Bacteria</taxon>
        <taxon>Bacillati</taxon>
        <taxon>Bacillota</taxon>
        <taxon>Bacilli</taxon>
        <taxon>Bacillales</taxon>
        <taxon>Bacillaceae</taxon>
        <taxon>Shouchella</taxon>
    </lineage>
</organism>
<proteinExistence type="predicted"/>
<sequence length="325" mass="37671">MERQVTPDTFIELLTDGEFELIYTETHASFKQIVSLEKFSELGRGLNEQVNSYQFFQSNRSLRGITQFVWLDDRKEMAVSVSFDDKGQIASLYVKRYSNLEDLEENKTKNVYQMPINSEWYVFWGGTNEFINHHYELENQRYAFDLVKVRNRSSFRNKGLQNKEYYAFDQDVVAPLDGKVVQIHNGKKDNIPGVFKGKDLLGNYMVIEHANQEYSLIAHIKRDSFVVREGDAVAQGQNLATCGNSGNSSEPHIHFQVMTSAQFKFTRSLRVQFEFEEPQKGDFVSHNQKVIRDEWEERVDQVESTSSVLDLFLVIRKAVAQLLSS</sequence>
<dbReference type="SUPFAM" id="SSF51261">
    <property type="entry name" value="Duplicated hybrid motif"/>
    <property type="match status" value="1"/>
</dbReference>
<dbReference type="PANTHER" id="PTHR21666:SF270">
    <property type="entry name" value="MUREIN HYDROLASE ACTIVATOR ENVC"/>
    <property type="match status" value="1"/>
</dbReference>
<evidence type="ECO:0000313" key="3">
    <source>
        <dbReference type="Proteomes" id="UP001179280"/>
    </source>
</evidence>
<dbReference type="Pfam" id="PF01551">
    <property type="entry name" value="Peptidase_M23"/>
    <property type="match status" value="1"/>
</dbReference>
<protein>
    <recommendedName>
        <fullName evidence="1">M23ase beta-sheet core domain-containing protein</fullName>
    </recommendedName>
</protein>
<comment type="caution">
    <text evidence="2">The sequence shown here is derived from an EMBL/GenBank/DDBJ whole genome shotgun (WGS) entry which is preliminary data.</text>
</comment>
<name>A0ABS2SPP2_9BACI</name>
<dbReference type="Gene3D" id="2.70.70.10">
    <property type="entry name" value="Glucose Permease (Domain IIA)"/>
    <property type="match status" value="1"/>
</dbReference>
<evidence type="ECO:0000313" key="2">
    <source>
        <dbReference type="EMBL" id="MBM7836966.1"/>
    </source>
</evidence>